<keyword evidence="8 11" id="KW-0067">ATP-binding</keyword>
<comment type="cofactor">
    <cofactor evidence="2 11">
        <name>Mg(2+)</name>
        <dbReference type="ChEBI" id="CHEBI:18420"/>
    </cofactor>
</comment>
<dbReference type="NCBIfam" id="NF006830">
    <property type="entry name" value="PRK09355.1"/>
    <property type="match status" value="1"/>
</dbReference>
<evidence type="ECO:0000256" key="7">
    <source>
        <dbReference type="ARBA" id="ARBA00022777"/>
    </source>
</evidence>
<dbReference type="InterPro" id="IPR000417">
    <property type="entry name" value="Hyethyz_kinase"/>
</dbReference>
<dbReference type="Gene3D" id="3.40.1190.20">
    <property type="match status" value="1"/>
</dbReference>
<keyword evidence="4 11" id="KW-0808">Transferase</keyword>
<dbReference type="CDD" id="cd01170">
    <property type="entry name" value="THZ_kinase"/>
    <property type="match status" value="1"/>
</dbReference>
<name>A0AAW4WGP2_9FIRM</name>
<gene>
    <name evidence="11 12" type="primary">thiM</name>
    <name evidence="12" type="ORF">LKD47_06765</name>
</gene>
<dbReference type="GO" id="GO:0005524">
    <property type="term" value="F:ATP binding"/>
    <property type="evidence" value="ECO:0007669"/>
    <property type="project" value="UniProtKB-UniRule"/>
</dbReference>
<comment type="pathway">
    <text evidence="3 11">Cofactor biosynthesis; thiamine diphosphate biosynthesis; 4-methyl-5-(2-phosphoethyl)-thiazole from 5-(2-hydroxyethyl)-4-methylthiazole: step 1/1.</text>
</comment>
<protein>
    <recommendedName>
        <fullName evidence="11">Hydroxyethylthiazole kinase</fullName>
        <ecNumber evidence="11">2.7.1.50</ecNumber>
    </recommendedName>
    <alternativeName>
        <fullName evidence="11">4-methyl-5-beta-hydroxyethylthiazole kinase</fullName>
        <shortName evidence="11">TH kinase</shortName>
        <shortName evidence="11">Thz kinase</shortName>
    </alternativeName>
</protein>
<keyword evidence="5 11" id="KW-0479">Metal-binding</keyword>
<evidence type="ECO:0000256" key="2">
    <source>
        <dbReference type="ARBA" id="ARBA00001946"/>
    </source>
</evidence>
<keyword evidence="9 11" id="KW-0460">Magnesium</keyword>
<feature type="binding site" evidence="11">
    <location>
        <position position="193"/>
    </location>
    <ligand>
        <name>substrate</name>
    </ligand>
</feature>
<evidence type="ECO:0000256" key="11">
    <source>
        <dbReference type="HAMAP-Rule" id="MF_00228"/>
    </source>
</evidence>
<accession>A0AAW4WGP2</accession>
<dbReference type="HAMAP" id="MF_00228">
    <property type="entry name" value="Thz_kinase"/>
    <property type="match status" value="1"/>
</dbReference>
<dbReference type="GO" id="GO:0009229">
    <property type="term" value="P:thiamine diphosphate biosynthetic process"/>
    <property type="evidence" value="ECO:0007669"/>
    <property type="project" value="UniProtKB-UniRule"/>
</dbReference>
<dbReference type="InterPro" id="IPR029056">
    <property type="entry name" value="Ribokinase-like"/>
</dbReference>
<organism evidence="12 13">
    <name type="scientific">Roseburia amylophila</name>
    <dbReference type="NCBI Taxonomy" id="2981794"/>
    <lineage>
        <taxon>Bacteria</taxon>
        <taxon>Bacillati</taxon>
        <taxon>Bacillota</taxon>
        <taxon>Clostridia</taxon>
        <taxon>Lachnospirales</taxon>
        <taxon>Lachnospiraceae</taxon>
        <taxon>Roseburia</taxon>
    </lineage>
</organism>
<dbReference type="RefSeq" id="WP_227710012.1">
    <property type="nucleotide sequence ID" value="NZ_JAJEQW010000006.1"/>
</dbReference>
<evidence type="ECO:0000256" key="4">
    <source>
        <dbReference type="ARBA" id="ARBA00022679"/>
    </source>
</evidence>
<dbReference type="GO" id="GO:0004417">
    <property type="term" value="F:hydroxyethylthiazole kinase activity"/>
    <property type="evidence" value="ECO:0007669"/>
    <property type="project" value="UniProtKB-UniRule"/>
</dbReference>
<dbReference type="GO" id="GO:0000287">
    <property type="term" value="F:magnesium ion binding"/>
    <property type="evidence" value="ECO:0007669"/>
    <property type="project" value="UniProtKB-UniRule"/>
</dbReference>
<evidence type="ECO:0000256" key="8">
    <source>
        <dbReference type="ARBA" id="ARBA00022840"/>
    </source>
</evidence>
<dbReference type="PRINTS" id="PR01099">
    <property type="entry name" value="HYETHTZKNASE"/>
</dbReference>
<evidence type="ECO:0000256" key="1">
    <source>
        <dbReference type="ARBA" id="ARBA00001771"/>
    </source>
</evidence>
<dbReference type="GO" id="GO:0009228">
    <property type="term" value="P:thiamine biosynthetic process"/>
    <property type="evidence" value="ECO:0007669"/>
    <property type="project" value="UniProtKB-KW"/>
</dbReference>
<dbReference type="AlphaFoldDB" id="A0AAW4WGP2"/>
<dbReference type="SUPFAM" id="SSF53613">
    <property type="entry name" value="Ribokinase-like"/>
    <property type="match status" value="1"/>
</dbReference>
<feature type="binding site" evidence="11">
    <location>
        <position position="166"/>
    </location>
    <ligand>
        <name>ATP</name>
        <dbReference type="ChEBI" id="CHEBI:30616"/>
    </ligand>
</feature>
<dbReference type="Pfam" id="PF02110">
    <property type="entry name" value="HK"/>
    <property type="match status" value="1"/>
</dbReference>
<keyword evidence="6 11" id="KW-0547">Nucleotide-binding</keyword>
<feature type="binding site" evidence="11">
    <location>
        <position position="121"/>
    </location>
    <ligand>
        <name>ATP</name>
        <dbReference type="ChEBI" id="CHEBI:30616"/>
    </ligand>
</feature>
<proteinExistence type="inferred from homology"/>
<dbReference type="EC" id="2.7.1.50" evidence="11"/>
<evidence type="ECO:0000313" key="13">
    <source>
        <dbReference type="Proteomes" id="UP001198893"/>
    </source>
</evidence>
<dbReference type="EMBL" id="JAJEQW010000006">
    <property type="protein sequence ID" value="MCC2242002.1"/>
    <property type="molecule type" value="Genomic_DNA"/>
</dbReference>
<evidence type="ECO:0000256" key="5">
    <source>
        <dbReference type="ARBA" id="ARBA00022723"/>
    </source>
</evidence>
<keyword evidence="10 11" id="KW-0784">Thiamine biosynthesis</keyword>
<keyword evidence="7 11" id="KW-0418">Kinase</keyword>
<evidence type="ECO:0000256" key="9">
    <source>
        <dbReference type="ARBA" id="ARBA00022842"/>
    </source>
</evidence>
<feature type="binding site" evidence="11">
    <location>
        <position position="47"/>
    </location>
    <ligand>
        <name>substrate</name>
    </ligand>
</feature>
<evidence type="ECO:0000256" key="10">
    <source>
        <dbReference type="ARBA" id="ARBA00022977"/>
    </source>
</evidence>
<comment type="similarity">
    <text evidence="11">Belongs to the Thz kinase family.</text>
</comment>
<evidence type="ECO:0000256" key="6">
    <source>
        <dbReference type="ARBA" id="ARBA00022741"/>
    </source>
</evidence>
<evidence type="ECO:0000256" key="3">
    <source>
        <dbReference type="ARBA" id="ARBA00004868"/>
    </source>
</evidence>
<comment type="caution">
    <text evidence="12">The sequence shown here is derived from an EMBL/GenBank/DDBJ whole genome shotgun (WGS) entry which is preliminary data.</text>
</comment>
<dbReference type="Proteomes" id="UP001198893">
    <property type="component" value="Unassembled WGS sequence"/>
</dbReference>
<reference evidence="12" key="1">
    <citation type="submission" date="2021-10" db="EMBL/GenBank/DDBJ databases">
        <title>Anaerobic single-cell dispensing facilitates the cultivation of human gut bacteria.</title>
        <authorList>
            <person name="Afrizal A."/>
        </authorList>
    </citation>
    <scope>NUCLEOTIDE SEQUENCE</scope>
    <source>
        <strain evidence="12">CLA-AA-H204</strain>
    </source>
</reference>
<comment type="catalytic activity">
    <reaction evidence="1 11">
        <text>5-(2-hydroxyethyl)-4-methylthiazole + ATP = 4-methyl-5-(2-phosphooxyethyl)-thiazole + ADP + H(+)</text>
        <dbReference type="Rhea" id="RHEA:24212"/>
        <dbReference type="ChEBI" id="CHEBI:15378"/>
        <dbReference type="ChEBI" id="CHEBI:17957"/>
        <dbReference type="ChEBI" id="CHEBI:30616"/>
        <dbReference type="ChEBI" id="CHEBI:58296"/>
        <dbReference type="ChEBI" id="CHEBI:456216"/>
        <dbReference type="EC" id="2.7.1.50"/>
    </reaction>
</comment>
<dbReference type="PIRSF" id="PIRSF000513">
    <property type="entry name" value="Thz_kinase"/>
    <property type="match status" value="1"/>
</dbReference>
<sequence length="266" mass="28575">MELEAGKIAELHHEIKEKRPVIHCITNAVTVNDCANILLAAGASPTMAHHPLEVEEITEGAAALVCNLGAIADFEAMEKAGKKADEMGHAIVLDPVGISGSTYRRMQCQTLIKEIHPTCIRGNYSEIRALLKDCNTVTGVDASDKSIDVESMKQYAKVQKTILIASGAVDVITDGGEVFECRRGHEMMAHITGSGCMSSVMLGAFLGTEATIEAAAACCSFIGLCGEAAAEKTKECQGGTMTFRNVFIDEVSLMTPEKIYDRYQEK</sequence>
<comment type="function">
    <text evidence="11">Catalyzes the phosphorylation of the hydroxyl group of 4-methyl-5-beta-hydroxyethylthiazole (THZ).</text>
</comment>
<evidence type="ECO:0000313" key="12">
    <source>
        <dbReference type="EMBL" id="MCC2242002.1"/>
    </source>
</evidence>